<dbReference type="GO" id="GO:0005829">
    <property type="term" value="C:cytosol"/>
    <property type="evidence" value="ECO:0007669"/>
    <property type="project" value="TreeGrafter"/>
</dbReference>
<gene>
    <name evidence="19" type="primary">murB</name>
    <name evidence="21" type="ORF">DFQ11_10141</name>
</gene>
<dbReference type="PROSITE" id="PS51387">
    <property type="entry name" value="FAD_PCMH"/>
    <property type="match status" value="1"/>
</dbReference>
<dbReference type="InterPro" id="IPR011601">
    <property type="entry name" value="MurB_C"/>
</dbReference>
<evidence type="ECO:0000256" key="8">
    <source>
        <dbReference type="ARBA" id="ARBA00022618"/>
    </source>
</evidence>
<evidence type="ECO:0000256" key="15">
    <source>
        <dbReference type="ARBA" id="ARBA00023306"/>
    </source>
</evidence>
<dbReference type="InterPro" id="IPR036635">
    <property type="entry name" value="MurB_C_sf"/>
</dbReference>
<dbReference type="GO" id="GO:0009252">
    <property type="term" value="P:peptidoglycan biosynthetic process"/>
    <property type="evidence" value="ECO:0007669"/>
    <property type="project" value="UniProtKB-UniRule"/>
</dbReference>
<reference evidence="21 22" key="1">
    <citation type="submission" date="2018-06" db="EMBL/GenBank/DDBJ databases">
        <title>Genomic Encyclopedia of Type Strains, Phase III (KMG-III): the genomes of soil and plant-associated and newly described type strains.</title>
        <authorList>
            <person name="Whitman W."/>
        </authorList>
    </citation>
    <scope>NUCLEOTIDE SEQUENCE [LARGE SCALE GENOMIC DNA]</scope>
    <source>
        <strain evidence="21 22">CECT 7945</strain>
    </source>
</reference>
<evidence type="ECO:0000256" key="2">
    <source>
        <dbReference type="ARBA" id="ARBA00003921"/>
    </source>
</evidence>
<dbReference type="GO" id="GO:0071949">
    <property type="term" value="F:FAD binding"/>
    <property type="evidence" value="ECO:0007669"/>
    <property type="project" value="InterPro"/>
</dbReference>
<evidence type="ECO:0000256" key="17">
    <source>
        <dbReference type="ARBA" id="ARBA00031026"/>
    </source>
</evidence>
<evidence type="ECO:0000256" key="12">
    <source>
        <dbReference type="ARBA" id="ARBA00022960"/>
    </source>
</evidence>
<feature type="active site" description="Proton donor" evidence="19">
    <location>
        <position position="237"/>
    </location>
</feature>
<comment type="subcellular location">
    <subcellularLocation>
        <location evidence="3 19">Cytoplasm</location>
    </subcellularLocation>
</comment>
<evidence type="ECO:0000256" key="3">
    <source>
        <dbReference type="ARBA" id="ARBA00004496"/>
    </source>
</evidence>
<dbReference type="InterPro" id="IPR016166">
    <property type="entry name" value="FAD-bd_PCMH"/>
</dbReference>
<dbReference type="AlphaFoldDB" id="A0A2V4WY76"/>
<dbReference type="EC" id="1.3.1.98" evidence="5 19"/>
<dbReference type="SUPFAM" id="SSF56194">
    <property type="entry name" value="Uridine diphospho-N-Acetylenolpyruvylglucosamine reductase, MurB, C-terminal domain"/>
    <property type="match status" value="1"/>
</dbReference>
<dbReference type="InterPro" id="IPR016167">
    <property type="entry name" value="FAD-bd_PCMH_sub1"/>
</dbReference>
<feature type="active site" evidence="19">
    <location>
        <position position="162"/>
    </location>
</feature>
<keyword evidence="9 19" id="KW-0285">Flavoprotein</keyword>
<comment type="cofactor">
    <cofactor evidence="1 19">
        <name>FAD</name>
        <dbReference type="ChEBI" id="CHEBI:57692"/>
    </cofactor>
</comment>
<evidence type="ECO:0000313" key="21">
    <source>
        <dbReference type="EMBL" id="PYE82616.1"/>
    </source>
</evidence>
<evidence type="ECO:0000256" key="9">
    <source>
        <dbReference type="ARBA" id="ARBA00022630"/>
    </source>
</evidence>
<feature type="active site" evidence="19">
    <location>
        <position position="333"/>
    </location>
</feature>
<dbReference type="InterPro" id="IPR006094">
    <property type="entry name" value="Oxid_FAD_bind_N"/>
</dbReference>
<dbReference type="EMBL" id="QJTD01000001">
    <property type="protein sequence ID" value="PYE82616.1"/>
    <property type="molecule type" value="Genomic_DNA"/>
</dbReference>
<comment type="catalytic activity">
    <reaction evidence="18 19">
        <text>UDP-N-acetyl-alpha-D-muramate + NADP(+) = UDP-N-acetyl-3-O-(1-carboxyvinyl)-alpha-D-glucosamine + NADPH + H(+)</text>
        <dbReference type="Rhea" id="RHEA:12248"/>
        <dbReference type="ChEBI" id="CHEBI:15378"/>
        <dbReference type="ChEBI" id="CHEBI:57783"/>
        <dbReference type="ChEBI" id="CHEBI:58349"/>
        <dbReference type="ChEBI" id="CHEBI:68483"/>
        <dbReference type="ChEBI" id="CHEBI:70757"/>
        <dbReference type="EC" id="1.3.1.98"/>
    </reaction>
</comment>
<dbReference type="Pfam" id="PF02873">
    <property type="entry name" value="MurB_C"/>
    <property type="match status" value="1"/>
</dbReference>
<sequence length="337" mass="37692">MTINNNVSLKAYNTFGIDAKAQSFCNITSINVLADVLKKHRQEALFILGGGSNMLLTKDIDALVLHINLRGIEVVRETQNTVIVKAMAGENWHNFVLWCLKHNYGGIENLSLIPGNIGTAPIQNIGAYGVELKDVFVSCEAMNIENQTIDSFTKEDCHFAYRESIFKQDLKGKYIITSVQIELTKNNHQLNTGYGAIQTELKNRRIETPTIQDISEAIIAIRQSKLPDPKKIGNCGSFFKNPIITLDSFLELESNFPDVPSYKVSDTHIKVPAGWLIEKAGFKGKRFNDHGVHSNQALVLVNYGNASGKEIFELAQLIQKTIKRLFDIKIETEVNII</sequence>
<evidence type="ECO:0000256" key="10">
    <source>
        <dbReference type="ARBA" id="ARBA00022827"/>
    </source>
</evidence>
<keyword evidence="7 19" id="KW-0963">Cytoplasm</keyword>
<keyword evidence="11 19" id="KW-0521">NADP</keyword>
<feature type="domain" description="FAD-binding PCMH-type" evidence="20">
    <location>
        <begin position="17"/>
        <end position="186"/>
    </location>
</feature>
<dbReference type="OrthoDB" id="9804753at2"/>
<evidence type="ECO:0000259" key="20">
    <source>
        <dbReference type="PROSITE" id="PS51387"/>
    </source>
</evidence>
<keyword evidence="8 19" id="KW-0132">Cell division</keyword>
<keyword evidence="13 19" id="KW-0573">Peptidoglycan synthesis</keyword>
<organism evidence="21 22">
    <name type="scientific">Winogradskyella epiphytica</name>
    <dbReference type="NCBI Taxonomy" id="262005"/>
    <lineage>
        <taxon>Bacteria</taxon>
        <taxon>Pseudomonadati</taxon>
        <taxon>Bacteroidota</taxon>
        <taxon>Flavobacteriia</taxon>
        <taxon>Flavobacteriales</taxon>
        <taxon>Flavobacteriaceae</taxon>
        <taxon>Winogradskyella</taxon>
    </lineage>
</organism>
<comment type="function">
    <text evidence="2 19">Cell wall formation.</text>
</comment>
<evidence type="ECO:0000256" key="5">
    <source>
        <dbReference type="ARBA" id="ARBA00012518"/>
    </source>
</evidence>
<name>A0A2V4WY76_9FLAO</name>
<evidence type="ECO:0000256" key="16">
    <source>
        <dbReference type="ARBA" id="ARBA00023316"/>
    </source>
</evidence>
<proteinExistence type="inferred from homology"/>
<dbReference type="Gene3D" id="3.30.465.10">
    <property type="match status" value="1"/>
</dbReference>
<evidence type="ECO:0000256" key="7">
    <source>
        <dbReference type="ARBA" id="ARBA00022490"/>
    </source>
</evidence>
<dbReference type="NCBIfam" id="TIGR00179">
    <property type="entry name" value="murB"/>
    <property type="match status" value="1"/>
</dbReference>
<evidence type="ECO:0000256" key="13">
    <source>
        <dbReference type="ARBA" id="ARBA00022984"/>
    </source>
</evidence>
<evidence type="ECO:0000256" key="19">
    <source>
        <dbReference type="HAMAP-Rule" id="MF_00037"/>
    </source>
</evidence>
<comment type="caution">
    <text evidence="21">The sequence shown here is derived from an EMBL/GenBank/DDBJ whole genome shotgun (WGS) entry which is preliminary data.</text>
</comment>
<dbReference type="Proteomes" id="UP000248054">
    <property type="component" value="Unassembled WGS sequence"/>
</dbReference>
<accession>A0A2V4WY76</accession>
<keyword evidence="15 19" id="KW-0131">Cell cycle</keyword>
<dbReference type="RefSeq" id="WP_110473631.1">
    <property type="nucleotide sequence ID" value="NZ_BMWQ01000008.1"/>
</dbReference>
<evidence type="ECO:0000256" key="4">
    <source>
        <dbReference type="ARBA" id="ARBA00004752"/>
    </source>
</evidence>
<evidence type="ECO:0000256" key="1">
    <source>
        <dbReference type="ARBA" id="ARBA00001974"/>
    </source>
</evidence>
<dbReference type="GO" id="GO:0008762">
    <property type="term" value="F:UDP-N-acetylmuramate dehydrogenase activity"/>
    <property type="evidence" value="ECO:0007669"/>
    <property type="project" value="UniProtKB-UniRule"/>
</dbReference>
<keyword evidence="16 19" id="KW-0961">Cell wall biogenesis/degradation</keyword>
<keyword evidence="12 19" id="KW-0133">Cell shape</keyword>
<dbReference type="Pfam" id="PF01565">
    <property type="entry name" value="FAD_binding_4"/>
    <property type="match status" value="1"/>
</dbReference>
<dbReference type="UniPathway" id="UPA00219"/>
<dbReference type="GO" id="GO:0071555">
    <property type="term" value="P:cell wall organization"/>
    <property type="evidence" value="ECO:0007669"/>
    <property type="project" value="UniProtKB-KW"/>
</dbReference>
<keyword evidence="14 19" id="KW-0560">Oxidoreductase</keyword>
<dbReference type="HAMAP" id="MF_00037">
    <property type="entry name" value="MurB"/>
    <property type="match status" value="1"/>
</dbReference>
<dbReference type="SUPFAM" id="SSF56176">
    <property type="entry name" value="FAD-binding/transporter-associated domain-like"/>
    <property type="match status" value="1"/>
</dbReference>
<comment type="pathway">
    <text evidence="4 19">Cell wall biogenesis; peptidoglycan biosynthesis.</text>
</comment>
<evidence type="ECO:0000256" key="18">
    <source>
        <dbReference type="ARBA" id="ARBA00048914"/>
    </source>
</evidence>
<dbReference type="InterPro" id="IPR016169">
    <property type="entry name" value="FAD-bd_PCMH_sub2"/>
</dbReference>
<comment type="similarity">
    <text evidence="19">Belongs to the MurB family.</text>
</comment>
<evidence type="ECO:0000256" key="14">
    <source>
        <dbReference type="ARBA" id="ARBA00023002"/>
    </source>
</evidence>
<dbReference type="InterPro" id="IPR036318">
    <property type="entry name" value="FAD-bd_PCMH-like_sf"/>
</dbReference>
<keyword evidence="22" id="KW-1185">Reference proteome</keyword>
<dbReference type="Gene3D" id="3.30.43.10">
    <property type="entry name" value="Uridine Diphospho-n-acetylenolpyruvylglucosamine Reductase, domain 2"/>
    <property type="match status" value="1"/>
</dbReference>
<dbReference type="PANTHER" id="PTHR21071:SF4">
    <property type="entry name" value="UDP-N-ACETYLENOLPYRUVOYLGLUCOSAMINE REDUCTASE"/>
    <property type="match status" value="1"/>
</dbReference>
<dbReference type="InterPro" id="IPR003170">
    <property type="entry name" value="MurB"/>
</dbReference>
<dbReference type="NCBIfam" id="NF000755">
    <property type="entry name" value="PRK00046.1"/>
    <property type="match status" value="1"/>
</dbReference>
<protein>
    <recommendedName>
        <fullName evidence="6 19">UDP-N-acetylenolpyruvoylglucosamine reductase</fullName>
        <ecNumber evidence="5 19">1.3.1.98</ecNumber>
    </recommendedName>
    <alternativeName>
        <fullName evidence="17 19">UDP-N-acetylmuramate dehydrogenase</fullName>
    </alternativeName>
</protein>
<dbReference type="PANTHER" id="PTHR21071">
    <property type="entry name" value="UDP-N-ACETYLENOLPYRUVOYLGLUCOSAMINE REDUCTASE"/>
    <property type="match status" value="1"/>
</dbReference>
<evidence type="ECO:0000256" key="11">
    <source>
        <dbReference type="ARBA" id="ARBA00022857"/>
    </source>
</evidence>
<evidence type="ECO:0000256" key="6">
    <source>
        <dbReference type="ARBA" id="ARBA00015188"/>
    </source>
</evidence>
<dbReference type="GO" id="GO:0008360">
    <property type="term" value="P:regulation of cell shape"/>
    <property type="evidence" value="ECO:0007669"/>
    <property type="project" value="UniProtKB-KW"/>
</dbReference>
<evidence type="ECO:0000313" key="22">
    <source>
        <dbReference type="Proteomes" id="UP000248054"/>
    </source>
</evidence>
<dbReference type="Gene3D" id="3.90.78.10">
    <property type="entry name" value="UDP-N-acetylenolpyruvoylglucosamine reductase, C-terminal domain"/>
    <property type="match status" value="1"/>
</dbReference>
<dbReference type="GO" id="GO:0051301">
    <property type="term" value="P:cell division"/>
    <property type="evidence" value="ECO:0007669"/>
    <property type="project" value="UniProtKB-KW"/>
</dbReference>
<keyword evidence="10 19" id="KW-0274">FAD</keyword>